<feature type="transmembrane region" description="Helical" evidence="13">
    <location>
        <begin position="30"/>
        <end position="50"/>
    </location>
</feature>
<evidence type="ECO:0000256" key="10">
    <source>
        <dbReference type="ARBA" id="ARBA00023136"/>
    </source>
</evidence>
<evidence type="ECO:0000256" key="11">
    <source>
        <dbReference type="ARBA" id="ARBA00023170"/>
    </source>
</evidence>
<evidence type="ECO:0000259" key="16">
    <source>
        <dbReference type="Pfam" id="PF07732"/>
    </source>
</evidence>
<dbReference type="CDD" id="cd04105">
    <property type="entry name" value="SR_beta"/>
    <property type="match status" value="1"/>
</dbReference>
<dbReference type="Proteomes" id="UP000326939">
    <property type="component" value="Chromosome 2"/>
</dbReference>
<evidence type="ECO:0000259" key="14">
    <source>
        <dbReference type="Pfam" id="PF00394"/>
    </source>
</evidence>
<evidence type="ECO:0000256" key="13">
    <source>
        <dbReference type="SAM" id="Phobius"/>
    </source>
</evidence>
<keyword evidence="11" id="KW-0675">Receptor</keyword>
<dbReference type="Pfam" id="PF00394">
    <property type="entry name" value="Cu-oxidase"/>
    <property type="match status" value="1"/>
</dbReference>
<dbReference type="Pfam" id="PF07731">
    <property type="entry name" value="Cu-oxidase_2"/>
    <property type="match status" value="1"/>
</dbReference>
<gene>
    <name evidence="17" type="ORF">DKX38_001925</name>
</gene>
<evidence type="ECO:0000256" key="12">
    <source>
        <dbReference type="ARBA" id="ARBA00023180"/>
    </source>
</evidence>
<dbReference type="Gene3D" id="2.60.40.420">
    <property type="entry name" value="Cupredoxins - blue copper proteins"/>
    <property type="match status" value="3"/>
</dbReference>
<dbReference type="GO" id="GO:0005507">
    <property type="term" value="F:copper ion binding"/>
    <property type="evidence" value="ECO:0007669"/>
    <property type="project" value="InterPro"/>
</dbReference>
<dbReference type="SUPFAM" id="SSF52540">
    <property type="entry name" value="P-loop containing nucleoside triphosphate hydrolases"/>
    <property type="match status" value="1"/>
</dbReference>
<dbReference type="AlphaFoldDB" id="A0A5N5NLD7"/>
<dbReference type="InterPro" id="IPR027417">
    <property type="entry name" value="P-loop_NTPase"/>
</dbReference>
<dbReference type="Pfam" id="PF07732">
    <property type="entry name" value="Cu-oxidase_3"/>
    <property type="match status" value="1"/>
</dbReference>
<dbReference type="PANTHER" id="PTHR11709:SF296">
    <property type="entry name" value="MULTI-COPPER OXIDASE TYPE I FAMILY PROTEIN"/>
    <property type="match status" value="1"/>
</dbReference>
<dbReference type="GO" id="GO:0005789">
    <property type="term" value="C:endoplasmic reticulum membrane"/>
    <property type="evidence" value="ECO:0007669"/>
    <property type="project" value="UniProtKB-SubCell"/>
</dbReference>
<dbReference type="EMBL" id="VDCV01000002">
    <property type="protein sequence ID" value="KAB5568132.1"/>
    <property type="molecule type" value="Genomic_DNA"/>
</dbReference>
<reference evidence="18" key="1">
    <citation type="journal article" date="2019" name="Gigascience">
        <title>De novo genome assembly of the endangered Acer yangbiense, a plant species with extremely small populations endemic to Yunnan Province, China.</title>
        <authorList>
            <person name="Yang J."/>
            <person name="Wariss H.M."/>
            <person name="Tao L."/>
            <person name="Zhang R."/>
            <person name="Yun Q."/>
            <person name="Hollingsworth P."/>
            <person name="Dao Z."/>
            <person name="Luo G."/>
            <person name="Guo H."/>
            <person name="Ma Y."/>
            <person name="Sun W."/>
        </authorList>
    </citation>
    <scope>NUCLEOTIDE SEQUENCE [LARGE SCALE GENOMIC DNA]</scope>
    <source>
        <strain evidence="18">cv. br00</strain>
    </source>
</reference>
<comment type="subcellular location">
    <subcellularLocation>
        <location evidence="1">Endoplasmic reticulum membrane</location>
        <topology evidence="1">Single-pass membrane protein</topology>
    </subcellularLocation>
</comment>
<dbReference type="SUPFAM" id="SSF49503">
    <property type="entry name" value="Cupredoxins"/>
    <property type="match status" value="3"/>
</dbReference>
<comment type="similarity">
    <text evidence="2">Belongs to the SRP receptor beta subunit family.</text>
</comment>
<dbReference type="PANTHER" id="PTHR11709">
    <property type="entry name" value="MULTI-COPPER OXIDASE"/>
    <property type="match status" value="1"/>
</dbReference>
<evidence type="ECO:0000256" key="9">
    <source>
        <dbReference type="ARBA" id="ARBA00023134"/>
    </source>
</evidence>
<dbReference type="InterPro" id="IPR011707">
    <property type="entry name" value="Cu-oxidase-like_N"/>
</dbReference>
<keyword evidence="5 13" id="KW-0812">Transmembrane</keyword>
<keyword evidence="7" id="KW-0256">Endoplasmic reticulum</keyword>
<dbReference type="InterPro" id="IPR008972">
    <property type="entry name" value="Cupredoxin"/>
</dbReference>
<dbReference type="CDD" id="cd13846">
    <property type="entry name" value="CuRO_1_AAO_like_1"/>
    <property type="match status" value="1"/>
</dbReference>
<comment type="caution">
    <text evidence="17">The sequence shown here is derived from an EMBL/GenBank/DDBJ whole genome shotgun (WGS) entry which is preliminary data.</text>
</comment>
<evidence type="ECO:0000313" key="17">
    <source>
        <dbReference type="EMBL" id="KAB5568132.1"/>
    </source>
</evidence>
<organism evidence="17 18">
    <name type="scientific">Salix brachista</name>
    <dbReference type="NCBI Taxonomy" id="2182728"/>
    <lineage>
        <taxon>Eukaryota</taxon>
        <taxon>Viridiplantae</taxon>
        <taxon>Streptophyta</taxon>
        <taxon>Embryophyta</taxon>
        <taxon>Tracheophyta</taxon>
        <taxon>Spermatophyta</taxon>
        <taxon>Magnoliopsida</taxon>
        <taxon>eudicotyledons</taxon>
        <taxon>Gunneridae</taxon>
        <taxon>Pentapetalae</taxon>
        <taxon>rosids</taxon>
        <taxon>fabids</taxon>
        <taxon>Malpighiales</taxon>
        <taxon>Salicaceae</taxon>
        <taxon>Saliceae</taxon>
        <taxon>Salix</taxon>
    </lineage>
</organism>
<evidence type="ECO:0000256" key="5">
    <source>
        <dbReference type="ARBA" id="ARBA00022692"/>
    </source>
</evidence>
<keyword evidence="6" id="KW-0547">Nucleotide-binding</keyword>
<dbReference type="GO" id="GO:0016491">
    <property type="term" value="F:oxidoreductase activity"/>
    <property type="evidence" value="ECO:0007669"/>
    <property type="project" value="InterPro"/>
</dbReference>
<evidence type="ECO:0000313" key="18">
    <source>
        <dbReference type="Proteomes" id="UP000326939"/>
    </source>
</evidence>
<dbReference type="InterPro" id="IPR034273">
    <property type="entry name" value="CuRO_1_AAO-like"/>
</dbReference>
<evidence type="ECO:0000256" key="7">
    <source>
        <dbReference type="ARBA" id="ARBA00022824"/>
    </source>
</evidence>
<name>A0A5N5NLD7_9ROSI</name>
<feature type="domain" description="Plastocyanin-like" evidence="15">
    <location>
        <begin position="677"/>
        <end position="812"/>
    </location>
</feature>
<keyword evidence="9" id="KW-0342">GTP-binding</keyword>
<evidence type="ECO:0000259" key="15">
    <source>
        <dbReference type="Pfam" id="PF07731"/>
    </source>
</evidence>
<keyword evidence="18" id="KW-1185">Reference proteome</keyword>
<evidence type="ECO:0000256" key="2">
    <source>
        <dbReference type="ARBA" id="ARBA00005619"/>
    </source>
</evidence>
<dbReference type="InterPro" id="IPR001117">
    <property type="entry name" value="Cu-oxidase_2nd"/>
</dbReference>
<accession>A0A5N5NLD7</accession>
<dbReference type="GO" id="GO:0005525">
    <property type="term" value="F:GTP binding"/>
    <property type="evidence" value="ECO:0007669"/>
    <property type="project" value="UniProtKB-KW"/>
</dbReference>
<comment type="similarity">
    <text evidence="3">Belongs to the multicopper oxidase family.</text>
</comment>
<keyword evidence="10 13" id="KW-0472">Membrane</keyword>
<proteinExistence type="inferred from homology"/>
<feature type="domain" description="Plastocyanin-like" evidence="16">
    <location>
        <begin position="351"/>
        <end position="460"/>
    </location>
</feature>
<evidence type="ECO:0000256" key="3">
    <source>
        <dbReference type="ARBA" id="ARBA00010609"/>
    </source>
</evidence>
<dbReference type="InterPro" id="IPR045087">
    <property type="entry name" value="Cu-oxidase_fam"/>
</dbReference>
<evidence type="ECO:0000256" key="6">
    <source>
        <dbReference type="ARBA" id="ARBA00022741"/>
    </source>
</evidence>
<dbReference type="InterPro" id="IPR019009">
    <property type="entry name" value="SRP_receptor_beta_su"/>
</dbReference>
<keyword evidence="12" id="KW-0325">Glycoprotein</keyword>
<evidence type="ECO:0000256" key="4">
    <source>
        <dbReference type="ARBA" id="ARBA00020256"/>
    </source>
</evidence>
<dbReference type="Pfam" id="PF09439">
    <property type="entry name" value="SRPRB"/>
    <property type="match status" value="1"/>
</dbReference>
<protein>
    <recommendedName>
        <fullName evidence="4">Signal recognition particle receptor subunit beta</fullName>
    </recommendedName>
</protein>
<evidence type="ECO:0000256" key="1">
    <source>
        <dbReference type="ARBA" id="ARBA00004389"/>
    </source>
</evidence>
<feature type="domain" description="Plastocyanin-like" evidence="14">
    <location>
        <begin position="475"/>
        <end position="608"/>
    </location>
</feature>
<keyword evidence="8 13" id="KW-1133">Transmembrane helix</keyword>
<sequence length="844" mass="94590">MEGIEQWKTEAQQWLRQGIEYAHQIPPTQLYAAVAVLLFTTLLLLIIRLLKRTKSNTIVLSGLSGSGKTVLFYQLRDGSSHQGTVTSMEPNEGTFLLHSESAKVKGKIKPVHVVDVPGHSRLRPKLDEFLPQAAGIVFVVDALEFLPNLSAVTEYLYDILTKASVVKRKLPVLICCNKTDKVTAHTKEFIRKQLEKEMLLCPSVNAKPLYEILEAITWVLRRDKAPLEKLRVSRSGVSDADIANDYALGIPGEVFSFSQCINKVTVGEASVDDLLFAYNAMIHLSRGFDFVTSNMILRQGYIPWHSQRANQKRENVEMSPFSLILLYLPSLAVLVDGKSLSYDWTVSFSHRAPLALPKQVIVINDQFPGPLLNATTNDVLNINVHNNLTEPFLMTWNGLQMRRNSWQDGVQETNCPILPGQNWTYSFQVKDQIGSFFYFPSLLLHKAAGGYGPIRVNNREVIPIPFPQPHGDIDVLIGDWYSTDHWDLRASLDNGIGLQNPTGILINGRSPNETVFKFEPGATYRLRISNVGLKTSLNFRIQDHLMLLVETEGSYTAQQTYRSLDIHVGQSYSVLVTAKNQTCGKSYYMVASSRLTDAELFGVGVIRYPNSDDFPSGPLPSGPQWNLSAGAARPNPQGSYHYGRINVSRTIVLRNGEIDTNKHLYTVNGVSFVHQGTPFKMADYFELEASRTANFPDTPTDNGISTLGTSVINANYREFYHLVFENPTPYLQTWHLDGYNFFVVGMEFGTSSWEEDMKATYNLNDAVSRSTVQVYPSGWTAVMVMLDNQGLWNLRSQDAERWYLGQELYLRVRGIGEEDPSTIPVRDEVPIPENAILCGGISGL</sequence>
<dbReference type="Gene3D" id="3.40.50.300">
    <property type="entry name" value="P-loop containing nucleotide triphosphate hydrolases"/>
    <property type="match status" value="1"/>
</dbReference>
<evidence type="ECO:0000256" key="8">
    <source>
        <dbReference type="ARBA" id="ARBA00022989"/>
    </source>
</evidence>
<dbReference type="InterPro" id="IPR011706">
    <property type="entry name" value="Cu-oxidase_C"/>
</dbReference>